<organism evidence="1 2">
    <name type="scientific">Pseudoalteromonas phenolica</name>
    <dbReference type="NCBI Taxonomy" id="161398"/>
    <lineage>
        <taxon>Bacteria</taxon>
        <taxon>Pseudomonadati</taxon>
        <taxon>Pseudomonadota</taxon>
        <taxon>Gammaproteobacteria</taxon>
        <taxon>Alteromonadales</taxon>
        <taxon>Pseudoalteromonadaceae</taxon>
        <taxon>Pseudoalteromonas</taxon>
    </lineage>
</organism>
<dbReference type="Proteomes" id="UP000291338">
    <property type="component" value="Unassembled WGS sequence"/>
</dbReference>
<dbReference type="EMBL" id="PPSX01000021">
    <property type="protein sequence ID" value="RZQ53812.1"/>
    <property type="molecule type" value="Genomic_DNA"/>
</dbReference>
<protein>
    <submittedName>
        <fullName evidence="1">Uncharacterized protein</fullName>
    </submittedName>
</protein>
<evidence type="ECO:0000313" key="2">
    <source>
        <dbReference type="Proteomes" id="UP000291338"/>
    </source>
</evidence>
<accession>A0A4Q7IPQ7</accession>
<name>A0A4Q7IPQ7_9GAMM</name>
<evidence type="ECO:0000313" key="1">
    <source>
        <dbReference type="EMBL" id="RZQ53812.1"/>
    </source>
</evidence>
<gene>
    <name evidence="1" type="ORF">C1E23_06960</name>
</gene>
<proteinExistence type="predicted"/>
<reference evidence="1 2" key="1">
    <citation type="submission" date="2018-01" db="EMBL/GenBank/DDBJ databases">
        <title>Co-occurrence of chitin degradation, pigmentation and bioactivity in marine Pseudoalteromonas.</title>
        <authorList>
            <person name="Paulsen S."/>
            <person name="Gram L."/>
            <person name="Machado H."/>
        </authorList>
    </citation>
    <scope>NUCLEOTIDE SEQUENCE [LARGE SCALE GENOMIC DNA]</scope>
    <source>
        <strain evidence="1 2">S3898</strain>
    </source>
</reference>
<dbReference type="AlphaFoldDB" id="A0A4Q7IPQ7"/>
<sequence length="312" mass="35967">MITFNNEQEFKVFDPDAYYAYTSVVHNDLYLKGTQHLFANELASCELTPKHGQLKIPNAVLYDDLVLAVDAFEEANFAQNVYVYAAQTRKAVQRLDMAIDKREFGKLLKAFQQMKHALIKLMASANFFALYIDPQNQYKDTLNAQLSEVMSSTEIADLMTQPKVTPFLNVLKLSGLKYGAKRSGIYTLLNRAYFLRGFDLNVTWEKVKDIDVFLNQLGCGECVEHNVHRYLKTQKEEFQRQKKVLSLRARAFQHVAEERALMLFLASVDGEELRHYWQARALHVLAKLMEYLQLNPSSSSLNDIEKKLEGFQ</sequence>
<dbReference type="RefSeq" id="WP_130254891.1">
    <property type="nucleotide sequence ID" value="NZ_PPSX01000021.1"/>
</dbReference>
<comment type="caution">
    <text evidence="1">The sequence shown here is derived from an EMBL/GenBank/DDBJ whole genome shotgun (WGS) entry which is preliminary data.</text>
</comment>